<keyword evidence="3" id="KW-0678">Repressor</keyword>
<dbReference type="Gene3D" id="6.10.160.20">
    <property type="match status" value="1"/>
</dbReference>
<dbReference type="PANTHER" id="PTHR13286:SF6">
    <property type="entry name" value="HISTONE DEACETYLASE COMPLEX SUBUNIT SAP30L-RELATED"/>
    <property type="match status" value="1"/>
</dbReference>
<feature type="compositionally biased region" description="Low complexity" evidence="7">
    <location>
        <begin position="7"/>
        <end position="29"/>
    </location>
</feature>
<evidence type="ECO:0000256" key="6">
    <source>
        <dbReference type="ARBA" id="ARBA00023242"/>
    </source>
</evidence>
<organism evidence="9 10">
    <name type="scientific">Kluyveromyces dobzhanskii CBS 2104</name>
    <dbReference type="NCBI Taxonomy" id="1427455"/>
    <lineage>
        <taxon>Eukaryota</taxon>
        <taxon>Fungi</taxon>
        <taxon>Dikarya</taxon>
        <taxon>Ascomycota</taxon>
        <taxon>Saccharomycotina</taxon>
        <taxon>Saccharomycetes</taxon>
        <taxon>Saccharomycetales</taxon>
        <taxon>Saccharomycetaceae</taxon>
        <taxon>Kluyveromyces</taxon>
    </lineage>
</organism>
<evidence type="ECO:0000259" key="8">
    <source>
        <dbReference type="Pfam" id="PF13867"/>
    </source>
</evidence>
<evidence type="ECO:0000256" key="5">
    <source>
        <dbReference type="ARBA" id="ARBA00023163"/>
    </source>
</evidence>
<dbReference type="Pfam" id="PF13867">
    <property type="entry name" value="SAP30_Sin3_bdg"/>
    <property type="match status" value="1"/>
</dbReference>
<evidence type="ECO:0000256" key="3">
    <source>
        <dbReference type="ARBA" id="ARBA00022491"/>
    </source>
</evidence>
<keyword evidence="6" id="KW-0539">Nucleus</keyword>
<dbReference type="OrthoDB" id="510958at2759"/>
<dbReference type="Proteomes" id="UP000031516">
    <property type="component" value="Unassembled WGS sequence"/>
</dbReference>
<dbReference type="GO" id="GO:0003712">
    <property type="term" value="F:transcription coregulator activity"/>
    <property type="evidence" value="ECO:0007669"/>
    <property type="project" value="TreeGrafter"/>
</dbReference>
<name>A0A0A8L944_9SACH</name>
<evidence type="ECO:0000313" key="10">
    <source>
        <dbReference type="Proteomes" id="UP000031516"/>
    </source>
</evidence>
<keyword evidence="5" id="KW-0804">Transcription</keyword>
<dbReference type="EMBL" id="CCBQ010000039">
    <property type="protein sequence ID" value="CDO94690.1"/>
    <property type="molecule type" value="Genomic_DNA"/>
</dbReference>
<dbReference type="GO" id="GO:0006355">
    <property type="term" value="P:regulation of DNA-templated transcription"/>
    <property type="evidence" value="ECO:0007669"/>
    <property type="project" value="TreeGrafter"/>
</dbReference>
<keyword evidence="10" id="KW-1185">Reference proteome</keyword>
<evidence type="ECO:0000256" key="7">
    <source>
        <dbReference type="SAM" id="MobiDB-lite"/>
    </source>
</evidence>
<evidence type="ECO:0000313" key="9">
    <source>
        <dbReference type="EMBL" id="CDO94690.1"/>
    </source>
</evidence>
<reference evidence="9 10" key="1">
    <citation type="submission" date="2014-03" db="EMBL/GenBank/DDBJ databases">
        <title>The genome of Kluyveromyces dobzhanskii.</title>
        <authorList>
            <person name="Nystedt B."/>
            <person name="Astrom S."/>
        </authorList>
    </citation>
    <scope>NUCLEOTIDE SEQUENCE [LARGE SCALE GENOMIC DNA]</scope>
    <source>
        <strain evidence="9 10">CBS 2104</strain>
    </source>
</reference>
<protein>
    <submittedName>
        <fullName evidence="9">WGS project CCBQ000000000 data, contig 00014</fullName>
    </submittedName>
</protein>
<evidence type="ECO:0000256" key="2">
    <source>
        <dbReference type="ARBA" id="ARBA00006283"/>
    </source>
</evidence>
<comment type="subcellular location">
    <subcellularLocation>
        <location evidence="1">Nucleus</location>
    </subcellularLocation>
</comment>
<keyword evidence="4" id="KW-0805">Transcription regulation</keyword>
<comment type="caution">
    <text evidence="9">The sequence shown here is derived from an EMBL/GenBank/DDBJ whole genome shotgun (WGS) entry which is preliminary data.</text>
</comment>
<evidence type="ECO:0000256" key="4">
    <source>
        <dbReference type="ARBA" id="ARBA00023015"/>
    </source>
</evidence>
<dbReference type="PANTHER" id="PTHR13286">
    <property type="entry name" value="SAP30"/>
    <property type="match status" value="1"/>
</dbReference>
<dbReference type="AlphaFoldDB" id="A0A0A8L944"/>
<dbReference type="GO" id="GO:0000118">
    <property type="term" value="C:histone deacetylase complex"/>
    <property type="evidence" value="ECO:0007669"/>
    <property type="project" value="TreeGrafter"/>
</dbReference>
<feature type="region of interest" description="Disordered" evidence="7">
    <location>
        <begin position="1"/>
        <end position="68"/>
    </location>
</feature>
<proteinExistence type="inferred from homology"/>
<evidence type="ECO:0000256" key="1">
    <source>
        <dbReference type="ARBA" id="ARBA00004123"/>
    </source>
</evidence>
<dbReference type="InterPro" id="IPR024145">
    <property type="entry name" value="His_deAcase_SAP30/SAP30L"/>
</dbReference>
<comment type="similarity">
    <text evidence="2">Belongs to the SAP30 family.</text>
</comment>
<dbReference type="InterPro" id="IPR038291">
    <property type="entry name" value="SAP30_C_sf"/>
</dbReference>
<feature type="domain" description="Histone deacetylase complex subunit SAP30 Sin3 binding" evidence="8">
    <location>
        <begin position="121"/>
        <end position="153"/>
    </location>
</feature>
<dbReference type="InterPro" id="IPR025718">
    <property type="entry name" value="SAP30_Sin3-bd"/>
</dbReference>
<sequence length="166" mass="19186">MAPRGHNNSNSESESKGKSSNAAASTTTTRTGVKQRLSTAQQQYLKDLNHKNIHNNHPENKPLPNPVDFEEYSDEFLRQYKDKFQLNSADNLSLQGYLLGSRIGKHTYSAKRNQKNMPDARITKHKLAKSVKDHFENYNVREAECLPQFIYKVQNKKKKFRMEFKG</sequence>
<gene>
    <name evidence="9" type="ORF">KLDO_g2947</name>
</gene>
<feature type="compositionally biased region" description="Polar residues" evidence="7">
    <location>
        <begin position="30"/>
        <end position="44"/>
    </location>
</feature>
<accession>A0A0A8L944</accession>